<keyword evidence="4" id="KW-1185">Reference proteome</keyword>
<dbReference type="Gene3D" id="3.40.50.1820">
    <property type="entry name" value="alpha/beta hydrolase"/>
    <property type="match status" value="1"/>
</dbReference>
<dbReference type="PROSITE" id="PS00131">
    <property type="entry name" value="CARBOXYPEPT_SER_SER"/>
    <property type="match status" value="1"/>
</dbReference>
<dbReference type="InterPro" id="IPR018202">
    <property type="entry name" value="Ser_caboxypep_ser_AS"/>
</dbReference>
<evidence type="ECO:0000313" key="3">
    <source>
        <dbReference type="EMBL" id="KAK2153066.1"/>
    </source>
</evidence>
<dbReference type="Gene3D" id="3.40.50.12670">
    <property type="match status" value="2"/>
</dbReference>
<keyword evidence="2" id="KW-0732">Signal</keyword>
<dbReference type="InterPro" id="IPR029058">
    <property type="entry name" value="AB_hydrolase_fold"/>
</dbReference>
<proteinExistence type="inferred from homology"/>
<dbReference type="PRINTS" id="PR00724">
    <property type="entry name" value="CRBOXYPTASEC"/>
</dbReference>
<dbReference type="Proteomes" id="UP001208570">
    <property type="component" value="Unassembled WGS sequence"/>
</dbReference>
<keyword evidence="2" id="KW-0378">Hydrolase</keyword>
<dbReference type="EC" id="3.4.16.-" evidence="2"/>
<comment type="caution">
    <text evidence="3">The sequence shown here is derived from an EMBL/GenBank/DDBJ whole genome shotgun (WGS) entry which is preliminary data.</text>
</comment>
<dbReference type="InterPro" id="IPR033124">
    <property type="entry name" value="Ser_caboxypep_his_AS"/>
</dbReference>
<evidence type="ECO:0000256" key="2">
    <source>
        <dbReference type="RuleBase" id="RU361156"/>
    </source>
</evidence>
<dbReference type="Pfam" id="PF00450">
    <property type="entry name" value="Peptidase_S10"/>
    <property type="match status" value="2"/>
</dbReference>
<feature type="signal peptide" evidence="2">
    <location>
        <begin position="1"/>
        <end position="17"/>
    </location>
</feature>
<dbReference type="GO" id="GO:0006508">
    <property type="term" value="P:proteolysis"/>
    <property type="evidence" value="ECO:0007669"/>
    <property type="project" value="UniProtKB-KW"/>
</dbReference>
<protein>
    <recommendedName>
        <fullName evidence="2">Carboxypeptidase</fullName>
        <ecNumber evidence="2">3.4.16.-</ecNumber>
    </recommendedName>
</protein>
<name>A0AAD9JI16_9ANNE</name>
<accession>A0AAD9JI16</accession>
<reference evidence="3" key="1">
    <citation type="journal article" date="2023" name="Mol. Biol. Evol.">
        <title>Third-Generation Sequencing Reveals the Adaptive Role of the Epigenome in Three Deep-Sea Polychaetes.</title>
        <authorList>
            <person name="Perez M."/>
            <person name="Aroh O."/>
            <person name="Sun Y."/>
            <person name="Lan Y."/>
            <person name="Juniper S.K."/>
            <person name="Young C.R."/>
            <person name="Angers B."/>
            <person name="Qian P.Y."/>
        </authorList>
    </citation>
    <scope>NUCLEOTIDE SEQUENCE</scope>
    <source>
        <strain evidence="3">P08H-3</strain>
    </source>
</reference>
<dbReference type="InterPro" id="IPR001563">
    <property type="entry name" value="Peptidase_S10"/>
</dbReference>
<dbReference type="EMBL" id="JAODUP010000309">
    <property type="protein sequence ID" value="KAK2153066.1"/>
    <property type="molecule type" value="Genomic_DNA"/>
</dbReference>
<dbReference type="PANTHER" id="PTHR11802:SF201">
    <property type="entry name" value="CARBOXYPEPTIDASE"/>
    <property type="match status" value="1"/>
</dbReference>
<dbReference type="AlphaFoldDB" id="A0AAD9JI16"/>
<feature type="chain" id="PRO_5041770347" description="Carboxypeptidase" evidence="2">
    <location>
        <begin position="18"/>
        <end position="540"/>
    </location>
</feature>
<keyword evidence="2" id="KW-0121">Carboxypeptidase</keyword>
<dbReference type="PANTHER" id="PTHR11802">
    <property type="entry name" value="SERINE PROTEASE FAMILY S10 SERINE CARBOXYPEPTIDASE"/>
    <property type="match status" value="1"/>
</dbReference>
<evidence type="ECO:0000256" key="1">
    <source>
        <dbReference type="ARBA" id="ARBA00009431"/>
    </source>
</evidence>
<keyword evidence="2" id="KW-0645">Protease</keyword>
<organism evidence="3 4">
    <name type="scientific">Paralvinella palmiformis</name>
    <dbReference type="NCBI Taxonomy" id="53620"/>
    <lineage>
        <taxon>Eukaryota</taxon>
        <taxon>Metazoa</taxon>
        <taxon>Spiralia</taxon>
        <taxon>Lophotrochozoa</taxon>
        <taxon>Annelida</taxon>
        <taxon>Polychaeta</taxon>
        <taxon>Sedentaria</taxon>
        <taxon>Canalipalpata</taxon>
        <taxon>Terebellida</taxon>
        <taxon>Terebelliformia</taxon>
        <taxon>Alvinellidae</taxon>
        <taxon>Paralvinella</taxon>
    </lineage>
</organism>
<gene>
    <name evidence="3" type="ORF">LSH36_309g03014</name>
</gene>
<dbReference type="SUPFAM" id="SSF53474">
    <property type="entry name" value="alpha/beta-Hydrolases"/>
    <property type="match status" value="1"/>
</dbReference>
<evidence type="ECO:0000313" key="4">
    <source>
        <dbReference type="Proteomes" id="UP001208570"/>
    </source>
</evidence>
<dbReference type="PROSITE" id="PS00560">
    <property type="entry name" value="CARBOXYPEPT_SER_HIS"/>
    <property type="match status" value="1"/>
</dbReference>
<sequence length="540" mass="61069">MLSVALLLWFMVLPCLCDIPVDEVTYLPGLDVQPTFRHWAGYLNITNGKQLWYWFVESENDPASDPVVLWLNGGPGCSSMTGKLTEIGPWRSHSNGSLTWFEYRWNKIANLLFFDSPQCVGHSYTEGWQEIPGYCDANDDDTAQDNHIALKEFFSGFPEFSSQGFYITGESYAGVYVPTLAARITDDPDINFKGMAIGNGVNHDPIQNSGLVEFLWARGIFGLELYNNLTQYCCPNNNATMCMYAEGEGPECFAANLAVQDLAWNSGLNPYAMYQQCYPNAPNIKTGIVWETDTEVLVAIPDGIPLSKQQWDTFQRIKETTGAVTEQQRLSEKTTSLLILKYDVSKPNAVRESKTIYGGIPCTDTSNRDNYLHRTDVREALHIPEYVPLWEACSDDIRYMKQYPDVSSHYRQVLQAVLAGGGWWVVVVPSCPLLEDDFTYRLVVQKLDESRCAVEPLWTRYRVNVVKGVLQPGGDYYPVSGYDQWRYEAPDGSTQVAGFVQQWSNFTFVTVKGSGHMVPTDTPKRGFIVFEKFLRNEPYN</sequence>
<comment type="similarity">
    <text evidence="1 2">Belongs to the peptidase S10 family.</text>
</comment>
<dbReference type="GO" id="GO:0004185">
    <property type="term" value="F:serine-type carboxypeptidase activity"/>
    <property type="evidence" value="ECO:0007669"/>
    <property type="project" value="UniProtKB-UniRule"/>
</dbReference>